<sequence length="64" mass="7305">MGKTDTKPKTGDPLGREHRCTDFDNDCKDVPGVAPDGFVRSHLTCWLYDPTRGWCPFLRDDHVQ</sequence>
<dbReference type="RefSeq" id="WP_200890010.1">
    <property type="nucleotide sequence ID" value="NZ_CP086136.1"/>
</dbReference>
<evidence type="ECO:0000313" key="1">
    <source>
        <dbReference type="EMBL" id="MBO1864945.1"/>
    </source>
</evidence>
<gene>
    <name evidence="2" type="ORF">J4G43_027820</name>
    <name evidence="1" type="ORF">J4G43_29810</name>
</gene>
<dbReference type="EMBL" id="CP086136">
    <property type="protein sequence ID" value="UEM08581.1"/>
    <property type="molecule type" value="Genomic_DNA"/>
</dbReference>
<accession>A0A939MBM5</accession>
<protein>
    <submittedName>
        <fullName evidence="1">Uncharacterized protein</fullName>
    </submittedName>
</protein>
<dbReference type="KEGG" id="bban:J4G43_027820"/>
<name>A0A939MBM5_9BRAD</name>
<organism evidence="1">
    <name type="scientific">Bradyrhizobium barranii subsp. barranii</name>
    <dbReference type="NCBI Taxonomy" id="2823807"/>
    <lineage>
        <taxon>Bacteria</taxon>
        <taxon>Pseudomonadati</taxon>
        <taxon>Pseudomonadota</taxon>
        <taxon>Alphaproteobacteria</taxon>
        <taxon>Hyphomicrobiales</taxon>
        <taxon>Nitrobacteraceae</taxon>
        <taxon>Bradyrhizobium</taxon>
        <taxon>Bradyrhizobium barranii</taxon>
    </lineage>
</organism>
<dbReference type="EMBL" id="JAGEMI010000001">
    <property type="protein sequence ID" value="MBO1864945.1"/>
    <property type="molecule type" value="Genomic_DNA"/>
</dbReference>
<dbReference type="Proteomes" id="UP000664702">
    <property type="component" value="Chromosome"/>
</dbReference>
<reference evidence="2 3" key="2">
    <citation type="journal article" date="2022" name="Int. J. Syst. Evol. Microbiol.">
        <title>Strains of Bradyrhizobium barranii sp. nov. associated with legumes native to Canada are symbionts of soybeans and belong to different subspecies (subsp. barranii subsp. nov. and subsp. apii subsp. nov.) and symbiovars (sv. glycinearum and sv. septentrionale).</title>
        <authorList>
            <person name="Bromfield E.S.P."/>
            <person name="Cloutier S."/>
            <person name="Wasai-Hara S."/>
            <person name="Minamisawa K."/>
        </authorList>
    </citation>
    <scope>NUCLEOTIDE SEQUENCE [LARGE SCALE GENOMIC DNA]</scope>
    <source>
        <strain evidence="2 3">144S4</strain>
    </source>
</reference>
<evidence type="ECO:0000313" key="3">
    <source>
        <dbReference type="Proteomes" id="UP000664702"/>
    </source>
</evidence>
<evidence type="ECO:0000313" key="2">
    <source>
        <dbReference type="EMBL" id="UEM08581.1"/>
    </source>
</evidence>
<proteinExistence type="predicted"/>
<dbReference type="AlphaFoldDB" id="A0A939MBM5"/>
<reference evidence="1" key="1">
    <citation type="submission" date="2021-03" db="EMBL/GenBank/DDBJ databases">
        <title>Whole Genome Sequence of Bradyrhizobium sp. Strain 144S4.</title>
        <authorList>
            <person name="Bromfield E.S.P."/>
            <person name="Cloutier S."/>
        </authorList>
    </citation>
    <scope>NUCLEOTIDE SEQUENCE [LARGE SCALE GENOMIC DNA]</scope>
    <source>
        <strain evidence="1">144S4</strain>
    </source>
</reference>